<dbReference type="Gene3D" id="3.30.920.20">
    <property type="entry name" value="Gas2-like domain"/>
    <property type="match status" value="1"/>
</dbReference>
<dbReference type="OrthoDB" id="436447at2759"/>
<keyword evidence="6 9" id="KW-0472">Membrane</keyword>
<dbReference type="AlphaFoldDB" id="A0A812P2Y3"/>
<dbReference type="EMBL" id="CAJNIZ010012436">
    <property type="protein sequence ID" value="CAE7333929.1"/>
    <property type="molecule type" value="Genomic_DNA"/>
</dbReference>
<dbReference type="GO" id="GO:0005856">
    <property type="term" value="C:cytoskeleton"/>
    <property type="evidence" value="ECO:0007669"/>
    <property type="project" value="UniProtKB-SubCell"/>
</dbReference>
<organism evidence="11 12">
    <name type="scientific">Symbiodinium pilosum</name>
    <name type="common">Dinoflagellate</name>
    <dbReference type="NCBI Taxonomy" id="2952"/>
    <lineage>
        <taxon>Eukaryota</taxon>
        <taxon>Sar</taxon>
        <taxon>Alveolata</taxon>
        <taxon>Dinophyceae</taxon>
        <taxon>Suessiales</taxon>
        <taxon>Symbiodiniaceae</taxon>
        <taxon>Symbiodinium</taxon>
    </lineage>
</organism>
<keyword evidence="7" id="KW-0206">Cytoskeleton</keyword>
<evidence type="ECO:0000256" key="5">
    <source>
        <dbReference type="ARBA" id="ARBA00022989"/>
    </source>
</evidence>
<dbReference type="InterPro" id="IPR036534">
    <property type="entry name" value="GAR_dom_sf"/>
</dbReference>
<evidence type="ECO:0000256" key="1">
    <source>
        <dbReference type="ARBA" id="ARBA00004141"/>
    </source>
</evidence>
<evidence type="ECO:0000256" key="7">
    <source>
        <dbReference type="ARBA" id="ARBA00023212"/>
    </source>
</evidence>
<gene>
    <name evidence="11" type="ORF">SPIL2461_LOCUS7796</name>
</gene>
<dbReference type="GO" id="GO:0016020">
    <property type="term" value="C:membrane"/>
    <property type="evidence" value="ECO:0007669"/>
    <property type="project" value="UniProtKB-SubCell"/>
</dbReference>
<evidence type="ECO:0000256" key="9">
    <source>
        <dbReference type="SAM" id="Phobius"/>
    </source>
</evidence>
<comment type="subcellular location">
    <subcellularLocation>
        <location evidence="2">Cytoplasm</location>
        <location evidence="2">Cytoskeleton</location>
    </subcellularLocation>
    <subcellularLocation>
        <location evidence="1">Membrane</location>
        <topology evidence="1">Multi-pass membrane protein</topology>
    </subcellularLocation>
</comment>
<dbReference type="InterPro" id="IPR050186">
    <property type="entry name" value="TPT_transporter"/>
</dbReference>
<evidence type="ECO:0000256" key="2">
    <source>
        <dbReference type="ARBA" id="ARBA00004245"/>
    </source>
</evidence>
<feature type="region of interest" description="Disordered" evidence="8">
    <location>
        <begin position="88"/>
        <end position="108"/>
    </location>
</feature>
<feature type="transmembrane region" description="Helical" evidence="9">
    <location>
        <begin position="246"/>
        <end position="266"/>
    </location>
</feature>
<dbReference type="Proteomes" id="UP000649617">
    <property type="component" value="Unassembled WGS sequence"/>
</dbReference>
<evidence type="ECO:0000256" key="8">
    <source>
        <dbReference type="SAM" id="MobiDB-lite"/>
    </source>
</evidence>
<feature type="transmembrane region" description="Helical" evidence="9">
    <location>
        <begin position="187"/>
        <end position="209"/>
    </location>
</feature>
<feature type="transmembrane region" description="Helical" evidence="9">
    <location>
        <begin position="485"/>
        <end position="516"/>
    </location>
</feature>
<dbReference type="InterPro" id="IPR003108">
    <property type="entry name" value="GAR_dom"/>
</dbReference>
<keyword evidence="4 9" id="KW-0812">Transmembrane</keyword>
<accession>A0A812P2Y3</accession>
<protein>
    <recommendedName>
        <fullName evidence="10">GAR domain-containing protein</fullName>
    </recommendedName>
</protein>
<evidence type="ECO:0000313" key="11">
    <source>
        <dbReference type="EMBL" id="CAE7333929.1"/>
    </source>
</evidence>
<proteinExistence type="predicted"/>
<evidence type="ECO:0000256" key="3">
    <source>
        <dbReference type="ARBA" id="ARBA00022490"/>
    </source>
</evidence>
<name>A0A812P2Y3_SYMPI</name>
<feature type="transmembrane region" description="Helical" evidence="9">
    <location>
        <begin position="371"/>
        <end position="391"/>
    </location>
</feature>
<feature type="transmembrane region" description="Helical" evidence="9">
    <location>
        <begin position="309"/>
        <end position="329"/>
    </location>
</feature>
<feature type="transmembrane region" description="Helical" evidence="9">
    <location>
        <begin position="286"/>
        <end position="303"/>
    </location>
</feature>
<feature type="transmembrane region" description="Helical" evidence="9">
    <location>
        <begin position="341"/>
        <end position="359"/>
    </location>
</feature>
<keyword evidence="5 9" id="KW-1133">Transmembrane helix</keyword>
<reference evidence="11" key="1">
    <citation type="submission" date="2021-02" db="EMBL/GenBank/DDBJ databases">
        <authorList>
            <person name="Dougan E. K."/>
            <person name="Rhodes N."/>
            <person name="Thang M."/>
            <person name="Chan C."/>
        </authorList>
    </citation>
    <scope>NUCLEOTIDE SEQUENCE</scope>
</reference>
<dbReference type="Pfam" id="PF02187">
    <property type="entry name" value="GAS2"/>
    <property type="match status" value="1"/>
</dbReference>
<dbReference type="SUPFAM" id="SSF143575">
    <property type="entry name" value="GAS2 domain-like"/>
    <property type="match status" value="1"/>
</dbReference>
<sequence length="541" mass="58429">MSCFAPATAGPRPAGVPWSPASVQVPYPNGNAPWQPMPRAPYAGVAPCAQQAEGNFQAEVARRKAAESRVQELEALVARLQSRVAVLEGKAPKGGPRRSAPVRKQDADAQVYEDDEEEDSIDTAIRTYLEHNPDFPVSIQKVAPNYYVFGDRGTVYIQQRGEHVVVRVGGGYKSLQACQSLCVSEDITSFLVVAVVVATLIFSAIWAILQPRGVGAQICACSFVLSLVCTQLLMKNLGSGALNFRYPASVTSLHFLFIWLTSWLFWASRKQFEKCRPSSMGSARRYAKYVLPIAASLPMSIALNNTSLLYMGAGLVGIIGTLAPIITAVMTHCLGRRINRTGWIGIGVASVGATCIGAGEIKDQGGEMNSVALGLIFCTASVFLRAAKAVLQDQLLEPSAYKLQDRDLESQQIKLAESHEARSEVWETLHTGRRRTASPTSGLSPMHVWALQAPPCTLWAMTYAFVTESPSQAIAETTPEVGRMILLTCITATVLNVLGMEVLLGTCFVLAGVAIFEQRGARADRLGSRVMFCSGIRELSA</sequence>
<comment type="caution">
    <text evidence="11">The sequence shown here is derived from an EMBL/GenBank/DDBJ whole genome shotgun (WGS) entry which is preliminary data.</text>
</comment>
<dbReference type="GO" id="GO:0008017">
    <property type="term" value="F:microtubule binding"/>
    <property type="evidence" value="ECO:0007669"/>
    <property type="project" value="InterPro"/>
</dbReference>
<keyword evidence="3" id="KW-0963">Cytoplasm</keyword>
<feature type="transmembrane region" description="Helical" evidence="9">
    <location>
        <begin position="216"/>
        <end position="234"/>
    </location>
</feature>
<evidence type="ECO:0000256" key="6">
    <source>
        <dbReference type="ARBA" id="ARBA00023136"/>
    </source>
</evidence>
<keyword evidence="12" id="KW-1185">Reference proteome</keyword>
<evidence type="ECO:0000256" key="4">
    <source>
        <dbReference type="ARBA" id="ARBA00022692"/>
    </source>
</evidence>
<evidence type="ECO:0000313" key="12">
    <source>
        <dbReference type="Proteomes" id="UP000649617"/>
    </source>
</evidence>
<evidence type="ECO:0000259" key="10">
    <source>
        <dbReference type="Pfam" id="PF02187"/>
    </source>
</evidence>
<dbReference type="PANTHER" id="PTHR11132">
    <property type="entry name" value="SOLUTE CARRIER FAMILY 35"/>
    <property type="match status" value="1"/>
</dbReference>
<feature type="domain" description="GAR" evidence="10">
    <location>
        <begin position="135"/>
        <end position="176"/>
    </location>
</feature>